<dbReference type="AlphaFoldDB" id="A0AAW1QUV5"/>
<reference evidence="1 2" key="1">
    <citation type="journal article" date="2024" name="Nat. Commun.">
        <title>Phylogenomics reveals the evolutionary origins of lichenization in chlorophyte algae.</title>
        <authorList>
            <person name="Puginier C."/>
            <person name="Libourel C."/>
            <person name="Otte J."/>
            <person name="Skaloud P."/>
            <person name="Haon M."/>
            <person name="Grisel S."/>
            <person name="Petersen M."/>
            <person name="Berrin J.G."/>
            <person name="Delaux P.M."/>
            <person name="Dal Grande F."/>
            <person name="Keller J."/>
        </authorList>
    </citation>
    <scope>NUCLEOTIDE SEQUENCE [LARGE SCALE GENOMIC DNA]</scope>
    <source>
        <strain evidence="1 2">SAG 2145</strain>
    </source>
</reference>
<organism evidence="1 2">
    <name type="scientific">Apatococcus lobatus</name>
    <dbReference type="NCBI Taxonomy" id="904363"/>
    <lineage>
        <taxon>Eukaryota</taxon>
        <taxon>Viridiplantae</taxon>
        <taxon>Chlorophyta</taxon>
        <taxon>core chlorophytes</taxon>
        <taxon>Trebouxiophyceae</taxon>
        <taxon>Chlorellales</taxon>
        <taxon>Chlorellaceae</taxon>
        <taxon>Apatococcus</taxon>
    </lineage>
</organism>
<accession>A0AAW1QUV5</accession>
<gene>
    <name evidence="1" type="ORF">WJX74_008907</name>
</gene>
<sequence length="66" mass="7191">MSTIAAQKQEEERQKRGSGTHWASVARLLLWSPQSLGCTFSNRSSVFMIVPAGNNGRTLTNGIEAL</sequence>
<proteinExistence type="predicted"/>
<evidence type="ECO:0000313" key="2">
    <source>
        <dbReference type="Proteomes" id="UP001438707"/>
    </source>
</evidence>
<evidence type="ECO:0000313" key="1">
    <source>
        <dbReference type="EMBL" id="KAK9825318.1"/>
    </source>
</evidence>
<name>A0AAW1QUV5_9CHLO</name>
<dbReference type="Proteomes" id="UP001438707">
    <property type="component" value="Unassembled WGS sequence"/>
</dbReference>
<dbReference type="EMBL" id="JALJOS010000025">
    <property type="protein sequence ID" value="KAK9825318.1"/>
    <property type="molecule type" value="Genomic_DNA"/>
</dbReference>
<keyword evidence="2" id="KW-1185">Reference proteome</keyword>
<comment type="caution">
    <text evidence="1">The sequence shown here is derived from an EMBL/GenBank/DDBJ whole genome shotgun (WGS) entry which is preliminary data.</text>
</comment>
<protein>
    <submittedName>
        <fullName evidence="1">Uncharacterized protein</fullName>
    </submittedName>
</protein>